<evidence type="ECO:0000313" key="6">
    <source>
        <dbReference type="EMBL" id="SJZ88213.1"/>
    </source>
</evidence>
<dbReference type="SUPFAM" id="SSF100950">
    <property type="entry name" value="NagB/RpiA/CoA transferase-like"/>
    <property type="match status" value="1"/>
</dbReference>
<dbReference type="EC" id="3.5.99.6" evidence="4"/>
<dbReference type="Proteomes" id="UP000189941">
    <property type="component" value="Unassembled WGS sequence"/>
</dbReference>
<dbReference type="PANTHER" id="PTHR11280">
    <property type="entry name" value="GLUCOSAMINE-6-PHOSPHATE ISOMERASE"/>
    <property type="match status" value="1"/>
</dbReference>
<comment type="catalytic activity">
    <reaction evidence="1 4">
        <text>alpha-D-glucosamine 6-phosphate + H2O = beta-D-fructose 6-phosphate + NH4(+)</text>
        <dbReference type="Rhea" id="RHEA:12172"/>
        <dbReference type="ChEBI" id="CHEBI:15377"/>
        <dbReference type="ChEBI" id="CHEBI:28938"/>
        <dbReference type="ChEBI" id="CHEBI:57634"/>
        <dbReference type="ChEBI" id="CHEBI:75989"/>
        <dbReference type="EC" id="3.5.99.6"/>
    </reaction>
</comment>
<dbReference type="GO" id="GO:0042802">
    <property type="term" value="F:identical protein binding"/>
    <property type="evidence" value="ECO:0007669"/>
    <property type="project" value="TreeGrafter"/>
</dbReference>
<keyword evidence="2 4" id="KW-0378">Hydrolase</keyword>
<feature type="active site" description="Proton acceptor; for ring-opening step" evidence="4">
    <location>
        <position position="130"/>
    </location>
</feature>
<keyword evidence="3 4" id="KW-0119">Carbohydrate metabolism</keyword>
<dbReference type="HAMAP" id="MF_01241">
    <property type="entry name" value="GlcN6P_deamin"/>
    <property type="match status" value="1"/>
</dbReference>
<name>A0A1T4P9K0_9LACT</name>
<dbReference type="InterPro" id="IPR018321">
    <property type="entry name" value="Glucosamine6P_isomerase_CS"/>
</dbReference>
<dbReference type="GO" id="GO:0019262">
    <property type="term" value="P:N-acetylneuraminate catabolic process"/>
    <property type="evidence" value="ECO:0007669"/>
    <property type="project" value="UniProtKB-UniRule"/>
</dbReference>
<comment type="similarity">
    <text evidence="4">Belongs to the glucosamine/galactosamine-6-phosphate isomerase family. NagB subfamily.</text>
</comment>
<dbReference type="InterPro" id="IPR006148">
    <property type="entry name" value="Glc/Gal-6P_isomerase"/>
</dbReference>
<feature type="active site" description="Proton acceptor; for enolization step" evidence="4">
    <location>
        <position position="62"/>
    </location>
</feature>
<dbReference type="Gene3D" id="3.40.50.1360">
    <property type="match status" value="1"/>
</dbReference>
<dbReference type="FunFam" id="3.40.50.1360:FF:000003">
    <property type="entry name" value="Glucosamine-6-phosphate deaminase"/>
    <property type="match status" value="1"/>
</dbReference>
<dbReference type="PROSITE" id="PS01161">
    <property type="entry name" value="GLC_GALNAC_ISOMERASE"/>
    <property type="match status" value="1"/>
</dbReference>
<dbReference type="PANTHER" id="PTHR11280:SF5">
    <property type="entry name" value="GLUCOSAMINE-6-PHOSPHATE ISOMERASE"/>
    <property type="match status" value="1"/>
</dbReference>
<protein>
    <recommendedName>
        <fullName evidence="4">Glucosamine-6-phosphate deaminase</fullName>
        <ecNumber evidence="4">3.5.99.6</ecNumber>
    </recommendedName>
    <alternativeName>
        <fullName evidence="4">GlcN6P deaminase</fullName>
        <shortName evidence="4">GNPDA</shortName>
    </alternativeName>
    <alternativeName>
        <fullName evidence="4">Glucosamine-6-phosphate isomerase</fullName>
    </alternativeName>
</protein>
<evidence type="ECO:0000256" key="2">
    <source>
        <dbReference type="ARBA" id="ARBA00022801"/>
    </source>
</evidence>
<dbReference type="GO" id="GO:0006043">
    <property type="term" value="P:glucosamine catabolic process"/>
    <property type="evidence" value="ECO:0007669"/>
    <property type="project" value="TreeGrafter"/>
</dbReference>
<dbReference type="GO" id="GO:0006046">
    <property type="term" value="P:N-acetylglucosamine catabolic process"/>
    <property type="evidence" value="ECO:0007669"/>
    <property type="project" value="TreeGrafter"/>
</dbReference>
<proteinExistence type="inferred from homology"/>
<feature type="domain" description="Glucosamine/galactosamine-6-phosphate isomerase" evidence="5">
    <location>
        <begin position="15"/>
        <end position="216"/>
    </location>
</feature>
<dbReference type="RefSeq" id="WP_078756637.1">
    <property type="nucleotide sequence ID" value="NZ_FUWO01000032.1"/>
</dbReference>
<dbReference type="InterPro" id="IPR004547">
    <property type="entry name" value="Glucosamine6P_isomerase"/>
</dbReference>
<keyword evidence="7" id="KW-1185">Reference proteome</keyword>
<feature type="active site" description="For ring-opening step" evidence="4">
    <location>
        <position position="128"/>
    </location>
</feature>
<dbReference type="GO" id="GO:0005737">
    <property type="term" value="C:cytoplasm"/>
    <property type="evidence" value="ECO:0007669"/>
    <property type="project" value="TreeGrafter"/>
</dbReference>
<dbReference type="InterPro" id="IPR037171">
    <property type="entry name" value="NagB/RpiA_transferase-like"/>
</dbReference>
<comment type="pathway">
    <text evidence="4">Amino-sugar metabolism; N-acetylneuraminate degradation; D-fructose 6-phosphate from N-acetylneuraminate: step 5/5.</text>
</comment>
<evidence type="ECO:0000259" key="5">
    <source>
        <dbReference type="Pfam" id="PF01182"/>
    </source>
</evidence>
<reference evidence="7" key="1">
    <citation type="submission" date="2017-02" db="EMBL/GenBank/DDBJ databases">
        <authorList>
            <person name="Varghese N."/>
            <person name="Submissions S."/>
        </authorList>
    </citation>
    <scope>NUCLEOTIDE SEQUENCE [LARGE SCALE GENOMIC DNA]</scope>
    <source>
        <strain evidence="7">DSM 15739</strain>
    </source>
</reference>
<dbReference type="GO" id="GO:0004342">
    <property type="term" value="F:glucosamine-6-phosphate deaminase activity"/>
    <property type="evidence" value="ECO:0007669"/>
    <property type="project" value="UniProtKB-UniRule"/>
</dbReference>
<sequence>MEFLTFKTMAEGSQKAFEIIKEAKENGANTFGLATGSTPEKLYELIVASDLDFTDSISINLDEYYGLSGDHPQSYRYFMQQHLFDHKPFKETYVPDGLNTDAEAEAARYEAIIDENPIDVQILGIGENGHIGFNEPGTSFDAKTALVDLTDSTIQANKRYFESEADVPRQAYSMGIASIMKSKKIILMAFGKNKANAIKQLMAGEATTDCPATVLINHPDVTVIVDEDAASLI</sequence>
<accession>A0A1T4P9K0</accession>
<gene>
    <name evidence="4" type="primary">nagB</name>
    <name evidence="6" type="ORF">SAMN02746011_01988</name>
</gene>
<dbReference type="STRING" id="1121925.SAMN02746011_01988"/>
<evidence type="ECO:0000256" key="3">
    <source>
        <dbReference type="ARBA" id="ARBA00023277"/>
    </source>
</evidence>
<dbReference type="CDD" id="cd01399">
    <property type="entry name" value="GlcN6P_deaminase"/>
    <property type="match status" value="1"/>
</dbReference>
<evidence type="ECO:0000256" key="4">
    <source>
        <dbReference type="HAMAP-Rule" id="MF_01241"/>
    </source>
</evidence>
<dbReference type="OrthoDB" id="9791139at2"/>
<dbReference type="AlphaFoldDB" id="A0A1T4P9K0"/>
<dbReference type="GO" id="GO:0005975">
    <property type="term" value="P:carbohydrate metabolic process"/>
    <property type="evidence" value="ECO:0007669"/>
    <property type="project" value="InterPro"/>
</dbReference>
<evidence type="ECO:0000256" key="1">
    <source>
        <dbReference type="ARBA" id="ARBA00000644"/>
    </source>
</evidence>
<dbReference type="Pfam" id="PF01182">
    <property type="entry name" value="Glucosamine_iso"/>
    <property type="match status" value="1"/>
</dbReference>
<feature type="active site" description="For ring-opening step" evidence="4">
    <location>
        <position position="135"/>
    </location>
</feature>
<dbReference type="EMBL" id="FUWO01000032">
    <property type="protein sequence ID" value="SJZ88213.1"/>
    <property type="molecule type" value="Genomic_DNA"/>
</dbReference>
<evidence type="ECO:0000313" key="7">
    <source>
        <dbReference type="Proteomes" id="UP000189941"/>
    </source>
</evidence>
<comment type="function">
    <text evidence="4">Catalyzes the reversible isomerization-deamination of glucosamine 6-phosphate (GlcN6P) to form fructose 6-phosphate (Fru6P) and ammonium ion.</text>
</comment>
<dbReference type="UniPathway" id="UPA00629">
    <property type="reaction ID" value="UER00684"/>
</dbReference>
<comment type="caution">
    <text evidence="4">Lacks conserved residue(s) required for the propagation of feature annotation.</text>
</comment>
<organism evidence="6 7">
    <name type="scientific">Globicatella sulfidifaciens DSM 15739</name>
    <dbReference type="NCBI Taxonomy" id="1121925"/>
    <lineage>
        <taxon>Bacteria</taxon>
        <taxon>Bacillati</taxon>
        <taxon>Bacillota</taxon>
        <taxon>Bacilli</taxon>
        <taxon>Lactobacillales</taxon>
        <taxon>Aerococcaceae</taxon>
        <taxon>Globicatella</taxon>
    </lineage>
</organism>